<sequence>MGPTKLDMLEKSPVLALVSEGLTNREIARQIGRSEAAVQRAKKAASVLGTSATQAGKRVLAGSGKHTKEQTSYYNMK</sequence>
<comment type="caution">
    <text evidence="1">The sequence shown here is derived from an EMBL/GenBank/DDBJ whole genome shotgun (WGS) entry which is preliminary data.</text>
</comment>
<dbReference type="EMBL" id="JAWZYT010000180">
    <property type="protein sequence ID" value="KAK4326951.1"/>
    <property type="molecule type" value="Genomic_DNA"/>
</dbReference>
<organism evidence="1 2">
    <name type="scientific">Petrolisthes manimaculis</name>
    <dbReference type="NCBI Taxonomy" id="1843537"/>
    <lineage>
        <taxon>Eukaryota</taxon>
        <taxon>Metazoa</taxon>
        <taxon>Ecdysozoa</taxon>
        <taxon>Arthropoda</taxon>
        <taxon>Crustacea</taxon>
        <taxon>Multicrustacea</taxon>
        <taxon>Malacostraca</taxon>
        <taxon>Eumalacostraca</taxon>
        <taxon>Eucarida</taxon>
        <taxon>Decapoda</taxon>
        <taxon>Pleocyemata</taxon>
        <taxon>Anomura</taxon>
        <taxon>Galatheoidea</taxon>
        <taxon>Porcellanidae</taxon>
        <taxon>Petrolisthes</taxon>
    </lineage>
</organism>
<dbReference type="AlphaFoldDB" id="A0AAE1QIA8"/>
<dbReference type="Gene3D" id="1.10.10.60">
    <property type="entry name" value="Homeodomain-like"/>
    <property type="match status" value="1"/>
</dbReference>
<dbReference type="Proteomes" id="UP001292094">
    <property type="component" value="Unassembled WGS sequence"/>
</dbReference>
<name>A0AAE1QIA8_9EUCA</name>
<evidence type="ECO:0000313" key="2">
    <source>
        <dbReference type="Proteomes" id="UP001292094"/>
    </source>
</evidence>
<accession>A0AAE1QIA8</accession>
<evidence type="ECO:0000313" key="1">
    <source>
        <dbReference type="EMBL" id="KAK4326951.1"/>
    </source>
</evidence>
<reference evidence="1" key="1">
    <citation type="submission" date="2023-11" db="EMBL/GenBank/DDBJ databases">
        <title>Genome assemblies of two species of porcelain crab, Petrolisthes cinctipes and Petrolisthes manimaculis (Anomura: Porcellanidae).</title>
        <authorList>
            <person name="Angst P."/>
        </authorList>
    </citation>
    <scope>NUCLEOTIDE SEQUENCE</scope>
    <source>
        <strain evidence="1">PB745_02</strain>
        <tissue evidence="1">Gill</tissue>
    </source>
</reference>
<protein>
    <submittedName>
        <fullName evidence="1">Uncharacterized protein</fullName>
    </submittedName>
</protein>
<proteinExistence type="predicted"/>
<keyword evidence="2" id="KW-1185">Reference proteome</keyword>
<gene>
    <name evidence="1" type="ORF">Pmani_002554</name>
</gene>